<evidence type="ECO:0000256" key="4">
    <source>
        <dbReference type="ARBA" id="ARBA00022989"/>
    </source>
</evidence>
<dbReference type="Proteomes" id="UP000092993">
    <property type="component" value="Unassembled WGS sequence"/>
</dbReference>
<evidence type="ECO:0000313" key="8">
    <source>
        <dbReference type="EMBL" id="OBZ73760.1"/>
    </source>
</evidence>
<dbReference type="OMA" id="FLARCKW"/>
<dbReference type="InterPro" id="IPR036938">
    <property type="entry name" value="PAP2/HPO_sf"/>
</dbReference>
<sequence>MAATFTRLRSRLEDSIGSDSFRWFDRSYLLDWSIAGTAWFAAWIIKELPPFESEFNLKDPAIDYKHHSNQIGSGLNWTIALILPLTVTVAVGCIRRSAIEVHHSCLALWAGRGYAYFFTESLKNRVGRLRPDFLDRCKWDKTLKACAGNLDKVLDGRRSFPSGHSSTAFAGMTFLSFWIAGMTGAWCINQPASSASLLSSKLARLSLSIIPLLFATWVAISRVEDNRHHIEDVIVGSLIGITSAAICYLIYWPNPFTSQIAEGEPGAARAKSVYRDRNTDRSGNNYGYELTGMDHERGTELV</sequence>
<dbReference type="SUPFAM" id="SSF48317">
    <property type="entry name" value="Acid phosphatase/Vanadium-dependent haloperoxidase"/>
    <property type="match status" value="1"/>
</dbReference>
<dbReference type="GO" id="GO:0008195">
    <property type="term" value="F:phosphatidate phosphatase activity"/>
    <property type="evidence" value="ECO:0007669"/>
    <property type="project" value="TreeGrafter"/>
</dbReference>
<keyword evidence="5 6" id="KW-0472">Membrane</keyword>
<feature type="transmembrane region" description="Helical" evidence="6">
    <location>
        <begin position="28"/>
        <end position="45"/>
    </location>
</feature>
<dbReference type="Gene3D" id="1.20.144.10">
    <property type="entry name" value="Phosphatidic acid phosphatase type 2/haloperoxidase"/>
    <property type="match status" value="1"/>
</dbReference>
<feature type="transmembrane region" description="Helical" evidence="6">
    <location>
        <begin position="233"/>
        <end position="252"/>
    </location>
</feature>
<organism evidence="8 9">
    <name type="scientific">Grifola frondosa</name>
    <name type="common">Maitake</name>
    <name type="synonym">Polyporus frondosus</name>
    <dbReference type="NCBI Taxonomy" id="5627"/>
    <lineage>
        <taxon>Eukaryota</taxon>
        <taxon>Fungi</taxon>
        <taxon>Dikarya</taxon>
        <taxon>Basidiomycota</taxon>
        <taxon>Agaricomycotina</taxon>
        <taxon>Agaricomycetes</taxon>
        <taxon>Polyporales</taxon>
        <taxon>Grifolaceae</taxon>
        <taxon>Grifola</taxon>
    </lineage>
</organism>
<dbReference type="PANTHER" id="PTHR10165:SF35">
    <property type="entry name" value="RE23632P"/>
    <property type="match status" value="1"/>
</dbReference>
<dbReference type="PANTHER" id="PTHR10165">
    <property type="entry name" value="LIPID PHOSPHATE PHOSPHATASE"/>
    <property type="match status" value="1"/>
</dbReference>
<dbReference type="EMBL" id="LUGG01000006">
    <property type="protein sequence ID" value="OBZ73760.1"/>
    <property type="molecule type" value="Genomic_DNA"/>
</dbReference>
<feature type="transmembrane region" description="Helical" evidence="6">
    <location>
        <begin position="74"/>
        <end position="94"/>
    </location>
</feature>
<dbReference type="GO" id="GO:0016020">
    <property type="term" value="C:membrane"/>
    <property type="evidence" value="ECO:0007669"/>
    <property type="project" value="UniProtKB-SubCell"/>
</dbReference>
<dbReference type="AlphaFoldDB" id="A0A1C7MA21"/>
<evidence type="ECO:0000313" key="9">
    <source>
        <dbReference type="Proteomes" id="UP000092993"/>
    </source>
</evidence>
<reference evidence="8 9" key="1">
    <citation type="submission" date="2016-03" db="EMBL/GenBank/DDBJ databases">
        <title>Whole genome sequencing of Grifola frondosa 9006-11.</title>
        <authorList>
            <person name="Min B."/>
            <person name="Park H."/>
            <person name="Kim J.-G."/>
            <person name="Cho H."/>
            <person name="Oh Y.-L."/>
            <person name="Kong W.-S."/>
            <person name="Choi I.-G."/>
        </authorList>
    </citation>
    <scope>NUCLEOTIDE SEQUENCE [LARGE SCALE GENOMIC DNA]</scope>
    <source>
        <strain evidence="8 9">9006-11</strain>
    </source>
</reference>
<dbReference type="OrthoDB" id="10030083at2759"/>
<comment type="caution">
    <text evidence="8">The sequence shown here is derived from an EMBL/GenBank/DDBJ whole genome shotgun (WGS) entry which is preliminary data.</text>
</comment>
<dbReference type="GO" id="GO:0046839">
    <property type="term" value="P:phospholipid dephosphorylation"/>
    <property type="evidence" value="ECO:0007669"/>
    <property type="project" value="TreeGrafter"/>
</dbReference>
<feature type="domain" description="Phosphatidic acid phosphatase type 2/haloperoxidase" evidence="7">
    <location>
        <begin position="104"/>
        <end position="248"/>
    </location>
</feature>
<gene>
    <name evidence="8" type="primary">LPP3</name>
    <name evidence="8" type="ORF">A0H81_06363</name>
</gene>
<evidence type="ECO:0000256" key="6">
    <source>
        <dbReference type="SAM" id="Phobius"/>
    </source>
</evidence>
<dbReference type="InterPro" id="IPR043216">
    <property type="entry name" value="PAP-like"/>
</dbReference>
<feature type="transmembrane region" description="Helical" evidence="6">
    <location>
        <begin position="167"/>
        <end position="186"/>
    </location>
</feature>
<feature type="transmembrane region" description="Helical" evidence="6">
    <location>
        <begin position="202"/>
        <end position="221"/>
    </location>
</feature>
<dbReference type="STRING" id="5627.A0A1C7MA21"/>
<proteinExistence type="inferred from homology"/>
<dbReference type="GO" id="GO:0006644">
    <property type="term" value="P:phospholipid metabolic process"/>
    <property type="evidence" value="ECO:0007669"/>
    <property type="project" value="InterPro"/>
</dbReference>
<accession>A0A1C7MA21</accession>
<dbReference type="CDD" id="cd03390">
    <property type="entry name" value="PAP2_containing_1_like"/>
    <property type="match status" value="1"/>
</dbReference>
<protein>
    <submittedName>
        <fullName evidence="8">Putative lipid phosphate phosphatase 3, chloroplastic</fullName>
    </submittedName>
</protein>
<evidence type="ECO:0000256" key="2">
    <source>
        <dbReference type="ARBA" id="ARBA00008816"/>
    </source>
</evidence>
<name>A0A1C7MA21_GRIFR</name>
<dbReference type="InterPro" id="IPR000326">
    <property type="entry name" value="PAP2/HPO"/>
</dbReference>
<keyword evidence="4 6" id="KW-1133">Transmembrane helix</keyword>
<comment type="similarity">
    <text evidence="2">Belongs to the PA-phosphatase related phosphoesterase family.</text>
</comment>
<evidence type="ECO:0000256" key="1">
    <source>
        <dbReference type="ARBA" id="ARBA00004141"/>
    </source>
</evidence>
<comment type="subcellular location">
    <subcellularLocation>
        <location evidence="1">Membrane</location>
        <topology evidence="1">Multi-pass membrane protein</topology>
    </subcellularLocation>
</comment>
<evidence type="ECO:0000256" key="5">
    <source>
        <dbReference type="ARBA" id="ARBA00023136"/>
    </source>
</evidence>
<evidence type="ECO:0000256" key="3">
    <source>
        <dbReference type="ARBA" id="ARBA00022692"/>
    </source>
</evidence>
<dbReference type="Pfam" id="PF01569">
    <property type="entry name" value="PAP2"/>
    <property type="match status" value="1"/>
</dbReference>
<keyword evidence="9" id="KW-1185">Reference proteome</keyword>
<evidence type="ECO:0000259" key="7">
    <source>
        <dbReference type="SMART" id="SM00014"/>
    </source>
</evidence>
<dbReference type="SMART" id="SM00014">
    <property type="entry name" value="acidPPc"/>
    <property type="match status" value="1"/>
</dbReference>
<keyword evidence="3 6" id="KW-0812">Transmembrane</keyword>